<feature type="domain" description="Thioredoxin" evidence="1">
    <location>
        <begin position="235"/>
        <end position="412"/>
    </location>
</feature>
<dbReference type="CDD" id="cd02970">
    <property type="entry name" value="PRX_like2"/>
    <property type="match status" value="1"/>
</dbReference>
<dbReference type="PANTHER" id="PTHR42852">
    <property type="entry name" value="THIOL:DISULFIDE INTERCHANGE PROTEIN DSBE"/>
    <property type="match status" value="1"/>
</dbReference>
<reference evidence="2" key="2">
    <citation type="submission" date="2020-09" db="EMBL/GenBank/DDBJ databases">
        <authorList>
            <person name="Sun Q."/>
            <person name="Ohkuma M."/>
        </authorList>
    </citation>
    <scope>NUCLEOTIDE SEQUENCE</scope>
    <source>
        <strain evidence="2">JCM 14371</strain>
    </source>
</reference>
<name>A0A917PBN8_9DEIO</name>
<evidence type="ECO:0000313" key="3">
    <source>
        <dbReference type="Proteomes" id="UP000635726"/>
    </source>
</evidence>
<keyword evidence="3" id="KW-1185">Reference proteome</keyword>
<accession>A0A917PBN8</accession>
<dbReference type="AlphaFoldDB" id="A0A917PBN8"/>
<evidence type="ECO:0000259" key="1">
    <source>
        <dbReference type="PROSITE" id="PS51352"/>
    </source>
</evidence>
<dbReference type="InterPro" id="IPR036249">
    <property type="entry name" value="Thioredoxin-like_sf"/>
</dbReference>
<dbReference type="Pfam" id="PF00578">
    <property type="entry name" value="AhpC-TSA"/>
    <property type="match status" value="1"/>
</dbReference>
<dbReference type="GO" id="GO:0016209">
    <property type="term" value="F:antioxidant activity"/>
    <property type="evidence" value="ECO:0007669"/>
    <property type="project" value="InterPro"/>
</dbReference>
<organism evidence="2 3">
    <name type="scientific">Deinococcus aquiradiocola</name>
    <dbReference type="NCBI Taxonomy" id="393059"/>
    <lineage>
        <taxon>Bacteria</taxon>
        <taxon>Thermotogati</taxon>
        <taxon>Deinococcota</taxon>
        <taxon>Deinococci</taxon>
        <taxon>Deinococcales</taxon>
        <taxon>Deinococcaceae</taxon>
        <taxon>Deinococcus</taxon>
    </lineage>
</organism>
<dbReference type="Proteomes" id="UP000635726">
    <property type="component" value="Unassembled WGS sequence"/>
</dbReference>
<evidence type="ECO:0000313" key="2">
    <source>
        <dbReference type="EMBL" id="GGJ70072.1"/>
    </source>
</evidence>
<dbReference type="InterPro" id="IPR013766">
    <property type="entry name" value="Thioredoxin_domain"/>
</dbReference>
<dbReference type="Gene3D" id="3.40.30.10">
    <property type="entry name" value="Glutaredoxin"/>
    <property type="match status" value="1"/>
</dbReference>
<dbReference type="InterPro" id="IPR000866">
    <property type="entry name" value="AhpC/TSA"/>
</dbReference>
<protein>
    <recommendedName>
        <fullName evidence="1">Thioredoxin domain-containing protein</fullName>
    </recommendedName>
</protein>
<reference evidence="2" key="1">
    <citation type="journal article" date="2014" name="Int. J. Syst. Evol. Microbiol.">
        <title>Complete genome sequence of Corynebacterium casei LMG S-19264T (=DSM 44701T), isolated from a smear-ripened cheese.</title>
        <authorList>
            <consortium name="US DOE Joint Genome Institute (JGI-PGF)"/>
            <person name="Walter F."/>
            <person name="Albersmeier A."/>
            <person name="Kalinowski J."/>
            <person name="Ruckert C."/>
        </authorList>
    </citation>
    <scope>NUCLEOTIDE SEQUENCE</scope>
    <source>
        <strain evidence="2">JCM 14371</strain>
    </source>
</reference>
<dbReference type="EMBL" id="BMOE01000003">
    <property type="protein sequence ID" value="GGJ70072.1"/>
    <property type="molecule type" value="Genomic_DNA"/>
</dbReference>
<dbReference type="InterPro" id="IPR050553">
    <property type="entry name" value="Thioredoxin_ResA/DsbE_sf"/>
</dbReference>
<proteinExistence type="predicted"/>
<dbReference type="PANTHER" id="PTHR42852:SF13">
    <property type="entry name" value="PROTEIN DIPZ"/>
    <property type="match status" value="1"/>
</dbReference>
<dbReference type="GO" id="GO:0016491">
    <property type="term" value="F:oxidoreductase activity"/>
    <property type="evidence" value="ECO:0007669"/>
    <property type="project" value="InterPro"/>
</dbReference>
<dbReference type="SUPFAM" id="SSF52833">
    <property type="entry name" value="Thioredoxin-like"/>
    <property type="match status" value="1"/>
</dbReference>
<sequence>MEGMQLLPVAQVINHTLDTSGPTVLEFAFADSSLNTTLQMLDGQLLRLKSNFLPAWSVSLADAGVSPQAVTEANLHGGGLDGGLAYLLERGHLDEPELQALARERALTALVPIVGRSGIVQVHAGGNASAFLAGSDGLQVLQKAERLVHVMGEAERALQPSQRFEVSPTASLPAGSGGHAERVYRAAMRGLTLAELSQRLPMRWDRLTREVTALTETGALRAQDARGPRQVRPRLQAGDTAPDFCLPAMNGSDLRLSDLRGQPVWLVFNRQSTCALCNPHNAQLIALHGRLRALGVSVVTVWGSTVEDLRDGVGRLVPPYPVLADPNDETYDAYGLHFSWAGTLDPRNLPTLLQGVRMMGAKALKSDGEFTRMPAEFLINPDGTVHRAHYNAYGSDWLPVEDVLAWEDALRRA</sequence>
<comment type="caution">
    <text evidence="2">The sequence shown here is derived from an EMBL/GenBank/DDBJ whole genome shotgun (WGS) entry which is preliminary data.</text>
</comment>
<gene>
    <name evidence="2" type="ORF">GCM10008939_13080</name>
</gene>
<dbReference type="PROSITE" id="PS51352">
    <property type="entry name" value="THIOREDOXIN_2"/>
    <property type="match status" value="1"/>
</dbReference>